<name>A0A2N9G6C3_FAGSY</name>
<keyword evidence="1" id="KW-1133">Transmembrane helix</keyword>
<gene>
    <name evidence="2" type="ORF">FSB_LOCUS22832</name>
</gene>
<dbReference type="AlphaFoldDB" id="A0A2N9G6C3"/>
<sequence>MCVVEGAKLHGFVGMGFQCGFVVAPWLWVCGYGFLTVIYDCGGYVVVSLWWLWACGGFVDVGLGVEVLVWFRRAWVVLVWCGLSVRIVVVCCGLPTWCVVGGVWENDNVK</sequence>
<feature type="transmembrane region" description="Helical" evidence="1">
    <location>
        <begin position="12"/>
        <end position="38"/>
    </location>
</feature>
<reference evidence="2" key="1">
    <citation type="submission" date="2018-02" db="EMBL/GenBank/DDBJ databases">
        <authorList>
            <person name="Cohen D.B."/>
            <person name="Kent A.D."/>
        </authorList>
    </citation>
    <scope>NUCLEOTIDE SEQUENCE</scope>
</reference>
<keyword evidence="1" id="KW-0812">Transmembrane</keyword>
<evidence type="ECO:0000313" key="2">
    <source>
        <dbReference type="EMBL" id="SPC94950.1"/>
    </source>
</evidence>
<proteinExistence type="predicted"/>
<feature type="transmembrane region" description="Helical" evidence="1">
    <location>
        <begin position="83"/>
        <end position="104"/>
    </location>
</feature>
<keyword evidence="1" id="KW-0472">Membrane</keyword>
<evidence type="ECO:0000256" key="1">
    <source>
        <dbReference type="SAM" id="Phobius"/>
    </source>
</evidence>
<organism evidence="2">
    <name type="scientific">Fagus sylvatica</name>
    <name type="common">Beechnut</name>
    <dbReference type="NCBI Taxonomy" id="28930"/>
    <lineage>
        <taxon>Eukaryota</taxon>
        <taxon>Viridiplantae</taxon>
        <taxon>Streptophyta</taxon>
        <taxon>Embryophyta</taxon>
        <taxon>Tracheophyta</taxon>
        <taxon>Spermatophyta</taxon>
        <taxon>Magnoliopsida</taxon>
        <taxon>eudicotyledons</taxon>
        <taxon>Gunneridae</taxon>
        <taxon>Pentapetalae</taxon>
        <taxon>rosids</taxon>
        <taxon>fabids</taxon>
        <taxon>Fagales</taxon>
        <taxon>Fagaceae</taxon>
        <taxon>Fagus</taxon>
    </lineage>
</organism>
<protein>
    <recommendedName>
        <fullName evidence="3">Transmembrane protein</fullName>
    </recommendedName>
</protein>
<dbReference type="EMBL" id="OIVN01001526">
    <property type="protein sequence ID" value="SPC94950.1"/>
    <property type="molecule type" value="Genomic_DNA"/>
</dbReference>
<feature type="transmembrane region" description="Helical" evidence="1">
    <location>
        <begin position="50"/>
        <end position="71"/>
    </location>
</feature>
<evidence type="ECO:0008006" key="3">
    <source>
        <dbReference type="Google" id="ProtNLM"/>
    </source>
</evidence>
<accession>A0A2N9G6C3</accession>